<evidence type="ECO:0000256" key="2">
    <source>
        <dbReference type="ARBA" id="ARBA00023125"/>
    </source>
</evidence>
<evidence type="ECO:0000256" key="3">
    <source>
        <dbReference type="ARBA" id="ARBA00023163"/>
    </source>
</evidence>
<keyword evidence="3" id="KW-0804">Transcription</keyword>
<dbReference type="Gene3D" id="1.10.10.10">
    <property type="entry name" value="Winged helix-like DNA-binding domain superfamily/Winged helix DNA-binding domain"/>
    <property type="match status" value="1"/>
</dbReference>
<evidence type="ECO:0000256" key="1">
    <source>
        <dbReference type="ARBA" id="ARBA00023015"/>
    </source>
</evidence>
<dbReference type="SUPFAM" id="SSF46785">
    <property type="entry name" value="Winged helix' DNA-binding domain"/>
    <property type="match status" value="1"/>
</dbReference>
<dbReference type="InterPro" id="IPR011711">
    <property type="entry name" value="GntR_C"/>
</dbReference>
<sequence length="241" mass="26719">MNKPGQQVIGRLRQMILSGELASGQRLAEIPTAEQLGVSRTPVRIAFRTLEQEGLLTKLSGRGYIVRQVTQAEISGSIEVRGVLEGLAARQAAENTLSQAQKSELLTLLKQGDELFVKGSIDEQDLALYHDMNQRFHQIIIEASLNPAIAEALSRNEHLPFASVSALAFDQNNLVQEYRRFNFAHMQHHAVFDAITNGQASRAEAIMREHANATHGYAKTFSQMEEKGEKMQVLNNVNSAL</sequence>
<proteinExistence type="predicted"/>
<dbReference type="InterPro" id="IPR000524">
    <property type="entry name" value="Tscrpt_reg_HTH_GntR"/>
</dbReference>
<dbReference type="InterPro" id="IPR008920">
    <property type="entry name" value="TF_FadR/GntR_C"/>
</dbReference>
<dbReference type="Proteomes" id="UP000247551">
    <property type="component" value="Unassembled WGS sequence"/>
</dbReference>
<feature type="domain" description="HTH gntR-type" evidence="4">
    <location>
        <begin position="2"/>
        <end position="69"/>
    </location>
</feature>
<name>A0A318UXE5_9GAMM</name>
<dbReference type="PANTHER" id="PTHR43537">
    <property type="entry name" value="TRANSCRIPTIONAL REGULATOR, GNTR FAMILY"/>
    <property type="match status" value="1"/>
</dbReference>
<evidence type="ECO:0000259" key="4">
    <source>
        <dbReference type="PROSITE" id="PS50949"/>
    </source>
</evidence>
<dbReference type="SMART" id="SM00345">
    <property type="entry name" value="HTH_GNTR"/>
    <property type="match status" value="1"/>
</dbReference>
<dbReference type="AlphaFoldDB" id="A0A318UXE5"/>
<evidence type="ECO:0000313" key="5">
    <source>
        <dbReference type="EMBL" id="PYF78655.1"/>
    </source>
</evidence>
<dbReference type="PROSITE" id="PS50949">
    <property type="entry name" value="HTH_GNTR"/>
    <property type="match status" value="1"/>
</dbReference>
<dbReference type="SUPFAM" id="SSF48008">
    <property type="entry name" value="GntR ligand-binding domain-like"/>
    <property type="match status" value="1"/>
</dbReference>
<dbReference type="RefSeq" id="WP_110577242.1">
    <property type="nucleotide sequence ID" value="NZ_QKLW01000011.1"/>
</dbReference>
<dbReference type="CDD" id="cd07377">
    <property type="entry name" value="WHTH_GntR"/>
    <property type="match status" value="1"/>
</dbReference>
<keyword evidence="2" id="KW-0238">DNA-binding</keyword>
<keyword evidence="1" id="KW-0805">Transcription regulation</keyword>
<dbReference type="InterPro" id="IPR036388">
    <property type="entry name" value="WH-like_DNA-bd_sf"/>
</dbReference>
<accession>A0A318UXE5</accession>
<protein>
    <submittedName>
        <fullName evidence="5">GntR family transcriptional regulator</fullName>
    </submittedName>
</protein>
<dbReference type="GO" id="GO:0003700">
    <property type="term" value="F:DNA-binding transcription factor activity"/>
    <property type="evidence" value="ECO:0007669"/>
    <property type="project" value="InterPro"/>
</dbReference>
<reference evidence="5 6" key="1">
    <citation type="submission" date="2018-06" db="EMBL/GenBank/DDBJ databases">
        <title>Genomic Encyclopedia of Type Strains, Phase III (KMG-III): the genomes of soil and plant-associated and newly described type strains.</title>
        <authorList>
            <person name="Whitman W."/>
        </authorList>
    </citation>
    <scope>NUCLEOTIDE SEQUENCE [LARGE SCALE GENOMIC DNA]</scope>
    <source>
        <strain evidence="5 6">CECT 7730</strain>
    </source>
</reference>
<dbReference type="EMBL" id="QKLW01000011">
    <property type="protein sequence ID" value="PYF78655.1"/>
    <property type="molecule type" value="Genomic_DNA"/>
</dbReference>
<dbReference type="Gene3D" id="1.20.120.530">
    <property type="entry name" value="GntR ligand-binding domain-like"/>
    <property type="match status" value="1"/>
</dbReference>
<dbReference type="Pfam" id="PF00392">
    <property type="entry name" value="GntR"/>
    <property type="match status" value="1"/>
</dbReference>
<dbReference type="InterPro" id="IPR036390">
    <property type="entry name" value="WH_DNA-bd_sf"/>
</dbReference>
<dbReference type="Pfam" id="PF07729">
    <property type="entry name" value="FCD"/>
    <property type="match status" value="1"/>
</dbReference>
<evidence type="ECO:0000313" key="6">
    <source>
        <dbReference type="Proteomes" id="UP000247551"/>
    </source>
</evidence>
<dbReference type="SMART" id="SM00895">
    <property type="entry name" value="FCD"/>
    <property type="match status" value="1"/>
</dbReference>
<dbReference type="GO" id="GO:0003677">
    <property type="term" value="F:DNA binding"/>
    <property type="evidence" value="ECO:0007669"/>
    <property type="project" value="UniProtKB-KW"/>
</dbReference>
<keyword evidence="6" id="KW-1185">Reference proteome</keyword>
<gene>
    <name evidence="5" type="ORF">DFP75_11174</name>
</gene>
<dbReference type="PANTHER" id="PTHR43537:SF51">
    <property type="entry name" value="HTH-TYPE TRANSCRIPTIONAL REGULATOR LGOR-RELATED"/>
    <property type="match status" value="1"/>
</dbReference>
<comment type="caution">
    <text evidence="5">The sequence shown here is derived from an EMBL/GenBank/DDBJ whole genome shotgun (WGS) entry which is preliminary data.</text>
</comment>
<organism evidence="5 6">
    <name type="scientific">Marinomonas alcarazii</name>
    <dbReference type="NCBI Taxonomy" id="491949"/>
    <lineage>
        <taxon>Bacteria</taxon>
        <taxon>Pseudomonadati</taxon>
        <taxon>Pseudomonadota</taxon>
        <taxon>Gammaproteobacteria</taxon>
        <taxon>Oceanospirillales</taxon>
        <taxon>Oceanospirillaceae</taxon>
        <taxon>Marinomonas</taxon>
    </lineage>
</organism>